<organism evidence="2 3">
    <name type="scientific">Natrinema soli</name>
    <dbReference type="NCBI Taxonomy" id="1930624"/>
    <lineage>
        <taxon>Archaea</taxon>
        <taxon>Methanobacteriati</taxon>
        <taxon>Methanobacteriota</taxon>
        <taxon>Stenosarchaea group</taxon>
        <taxon>Halobacteria</taxon>
        <taxon>Halobacteriales</taxon>
        <taxon>Natrialbaceae</taxon>
        <taxon>Natrinema</taxon>
    </lineage>
</organism>
<protein>
    <submittedName>
        <fullName evidence="2">Mechanosensitive ion channel family protein</fullName>
    </submittedName>
</protein>
<accession>A0ABD5SID1</accession>
<evidence type="ECO:0000313" key="3">
    <source>
        <dbReference type="Proteomes" id="UP001596383"/>
    </source>
</evidence>
<gene>
    <name evidence="2" type="ORF">ACFQE6_07780</name>
</gene>
<dbReference type="PANTHER" id="PTHR30221">
    <property type="entry name" value="SMALL-CONDUCTANCE MECHANOSENSITIVE CHANNEL"/>
    <property type="match status" value="1"/>
</dbReference>
<feature type="domain" description="Mechanosensitive ion channel MscS C-terminal" evidence="1">
    <location>
        <begin position="16"/>
        <end position="98"/>
    </location>
</feature>
<dbReference type="InterPro" id="IPR049278">
    <property type="entry name" value="MS_channel_C"/>
</dbReference>
<dbReference type="AlphaFoldDB" id="A0ABD5SID1"/>
<dbReference type="PANTHER" id="PTHR30221:SF20">
    <property type="entry name" value="SMALL-CONDUCTANCE MECHANOSENSITIVE CHANNEL"/>
    <property type="match status" value="1"/>
</dbReference>
<comment type="caution">
    <text evidence="2">The sequence shown here is derived from an EMBL/GenBank/DDBJ whole genome shotgun (WGS) entry which is preliminary data.</text>
</comment>
<proteinExistence type="predicted"/>
<dbReference type="InterPro" id="IPR045275">
    <property type="entry name" value="MscS_archaea/bacteria_type"/>
</dbReference>
<dbReference type="Proteomes" id="UP001596383">
    <property type="component" value="Unassembled WGS sequence"/>
</dbReference>
<dbReference type="InterPro" id="IPR011066">
    <property type="entry name" value="MscS_channel_C_sf"/>
</dbReference>
<reference evidence="2 3" key="1">
    <citation type="journal article" date="2019" name="Int. J. Syst. Evol. Microbiol.">
        <title>The Global Catalogue of Microorganisms (GCM) 10K type strain sequencing project: providing services to taxonomists for standard genome sequencing and annotation.</title>
        <authorList>
            <consortium name="The Broad Institute Genomics Platform"/>
            <consortium name="The Broad Institute Genome Sequencing Center for Infectious Disease"/>
            <person name="Wu L."/>
            <person name="Ma J."/>
        </authorList>
    </citation>
    <scope>NUCLEOTIDE SEQUENCE [LARGE SCALE GENOMIC DNA]</scope>
    <source>
        <strain evidence="2 3">LMG 29247</strain>
    </source>
</reference>
<feature type="non-terminal residue" evidence="2">
    <location>
        <position position="1"/>
    </location>
</feature>
<dbReference type="SUPFAM" id="SSF82689">
    <property type="entry name" value="Mechanosensitive channel protein MscS (YggB), C-terminal domain"/>
    <property type="match status" value="1"/>
</dbReference>
<dbReference type="EMBL" id="JBHSWV010000108">
    <property type="protein sequence ID" value="MFC6764911.1"/>
    <property type="molecule type" value="Genomic_DNA"/>
</dbReference>
<dbReference type="Gene3D" id="3.30.70.100">
    <property type="match status" value="1"/>
</dbReference>
<evidence type="ECO:0000259" key="1">
    <source>
        <dbReference type="Pfam" id="PF21082"/>
    </source>
</evidence>
<evidence type="ECO:0000313" key="2">
    <source>
        <dbReference type="EMBL" id="MFC6764911.1"/>
    </source>
</evidence>
<name>A0ABD5SID1_9EURY</name>
<sequence>AALVNNEANDERRVSVGFGIGYEDDIEQARDAIIDEGSRIEGVLDDPEPTAPVTELGDSAVVLSGRIWMNPEESSYGAVRARFVEAVKERFDAEGLDMPYPNTELSGNIEVTNASKIETIADD</sequence>
<keyword evidence="3" id="KW-1185">Reference proteome</keyword>
<dbReference type="Pfam" id="PF21082">
    <property type="entry name" value="MS_channel_3rd"/>
    <property type="match status" value="1"/>
</dbReference>